<dbReference type="GO" id="GO:0005634">
    <property type="term" value="C:nucleus"/>
    <property type="evidence" value="ECO:0007669"/>
    <property type="project" value="UniProtKB-SubCell"/>
</dbReference>
<evidence type="ECO:0000256" key="7">
    <source>
        <dbReference type="ARBA" id="ARBA00023242"/>
    </source>
</evidence>
<evidence type="ECO:0000256" key="3">
    <source>
        <dbReference type="ARBA" id="ARBA00006958"/>
    </source>
</evidence>
<accession>A0A8B8B497</accession>
<evidence type="ECO:0000313" key="9">
    <source>
        <dbReference type="Proteomes" id="UP000694844"/>
    </source>
</evidence>
<dbReference type="Pfam" id="PF13359">
    <property type="entry name" value="DDE_Tnp_4"/>
    <property type="match status" value="1"/>
</dbReference>
<dbReference type="GO" id="GO:0046872">
    <property type="term" value="F:metal ion binding"/>
    <property type="evidence" value="ECO:0007669"/>
    <property type="project" value="UniProtKB-KW"/>
</dbReference>
<evidence type="ECO:0000256" key="2">
    <source>
        <dbReference type="ARBA" id="ARBA00004123"/>
    </source>
</evidence>
<reference evidence="9" key="1">
    <citation type="submission" date="2024-06" db="UniProtKB">
        <authorList>
            <consortium name="RefSeq"/>
        </authorList>
    </citation>
    <scope>NUCLEOTIDE SEQUENCE [LARGE SCALE GENOMIC DNA]</scope>
</reference>
<gene>
    <name evidence="10" type="primary">LOC111106892</name>
</gene>
<evidence type="ECO:0000313" key="10">
    <source>
        <dbReference type="RefSeq" id="XP_022297484.1"/>
    </source>
</evidence>
<keyword evidence="9" id="KW-1185">Reference proteome</keyword>
<organism evidence="9 10">
    <name type="scientific">Crassostrea virginica</name>
    <name type="common">Eastern oyster</name>
    <dbReference type="NCBI Taxonomy" id="6565"/>
    <lineage>
        <taxon>Eukaryota</taxon>
        <taxon>Metazoa</taxon>
        <taxon>Spiralia</taxon>
        <taxon>Lophotrochozoa</taxon>
        <taxon>Mollusca</taxon>
        <taxon>Bivalvia</taxon>
        <taxon>Autobranchia</taxon>
        <taxon>Pteriomorphia</taxon>
        <taxon>Ostreida</taxon>
        <taxon>Ostreoidea</taxon>
        <taxon>Ostreidae</taxon>
        <taxon>Crassostrea</taxon>
    </lineage>
</organism>
<dbReference type="AlphaFoldDB" id="A0A8B8B497"/>
<proteinExistence type="inferred from homology"/>
<evidence type="ECO:0000256" key="6">
    <source>
        <dbReference type="ARBA" id="ARBA00022801"/>
    </source>
</evidence>
<dbReference type="GO" id="GO:0016787">
    <property type="term" value="F:hydrolase activity"/>
    <property type="evidence" value="ECO:0007669"/>
    <property type="project" value="UniProtKB-KW"/>
</dbReference>
<dbReference type="KEGG" id="cvn:111106892"/>
<keyword evidence="5" id="KW-0479">Metal-binding</keyword>
<evidence type="ECO:0000259" key="8">
    <source>
        <dbReference type="Pfam" id="PF13359"/>
    </source>
</evidence>
<sequence length="380" mass="42926">MDSSKGTDSDVFKSVIAEVVQQELSDSSTTDGYDYLRNGEDFLSLLLLERSAKLETGRIVDYVEITVPGYSDPMFHSHFRMNRTSELMNLIGPKFGPMKSVSLEKRTLACIWYLGNTEAFRSVADRFGMSKGTLHFLLGQFSNIFKDHEILKSLISWPTTDIEFCSLADKFSQRVGFPNAVGAIDGTYIPITGPSAFRESYICRKGFPAMHLQAVCGPDLKFLDVFCAYPGSVHGARVYRNSPLYEVVQDLPSKFHLLGDSAYPMSKNLMTPFRDNGHLTLEEKRYNSAHSSTRVDIERAFGLLKGKFRKLKFLDMRNVEDIPSTILTCCALHNFILLNESLDESEVVLEDMDDGLVCQNDEREAISGLEKRREIMHLLM</sequence>
<dbReference type="PANTHER" id="PTHR22930:SF85">
    <property type="entry name" value="GH03217P-RELATED"/>
    <property type="match status" value="1"/>
</dbReference>
<dbReference type="GeneID" id="111106892"/>
<dbReference type="RefSeq" id="XP_022297484.1">
    <property type="nucleotide sequence ID" value="XM_022441776.1"/>
</dbReference>
<reference evidence="10" key="2">
    <citation type="submission" date="2025-08" db="UniProtKB">
        <authorList>
            <consortium name="RefSeq"/>
        </authorList>
    </citation>
    <scope>IDENTIFICATION</scope>
    <source>
        <tissue evidence="10">Whole sample</tissue>
    </source>
</reference>
<comment type="subcellular location">
    <subcellularLocation>
        <location evidence="2">Nucleus</location>
    </subcellularLocation>
</comment>
<dbReference type="GO" id="GO:0004518">
    <property type="term" value="F:nuclease activity"/>
    <property type="evidence" value="ECO:0007669"/>
    <property type="project" value="UniProtKB-KW"/>
</dbReference>
<dbReference type="Proteomes" id="UP000694844">
    <property type="component" value="Chromosome 1"/>
</dbReference>
<keyword evidence="6" id="KW-0378">Hydrolase</keyword>
<dbReference type="OrthoDB" id="5983017at2759"/>
<name>A0A8B8B497_CRAVI</name>
<dbReference type="InterPro" id="IPR027806">
    <property type="entry name" value="HARBI1_dom"/>
</dbReference>
<dbReference type="PANTHER" id="PTHR22930">
    <property type="match status" value="1"/>
</dbReference>
<comment type="cofactor">
    <cofactor evidence="1">
        <name>a divalent metal cation</name>
        <dbReference type="ChEBI" id="CHEBI:60240"/>
    </cofactor>
</comment>
<dbReference type="InterPro" id="IPR045249">
    <property type="entry name" value="HARBI1-like"/>
</dbReference>
<evidence type="ECO:0000256" key="4">
    <source>
        <dbReference type="ARBA" id="ARBA00022722"/>
    </source>
</evidence>
<keyword evidence="4" id="KW-0540">Nuclease</keyword>
<keyword evidence="7" id="KW-0539">Nucleus</keyword>
<evidence type="ECO:0000256" key="5">
    <source>
        <dbReference type="ARBA" id="ARBA00022723"/>
    </source>
</evidence>
<comment type="similarity">
    <text evidence="3">Belongs to the HARBI1 family.</text>
</comment>
<feature type="domain" description="DDE Tnp4" evidence="8">
    <location>
        <begin position="184"/>
        <end position="334"/>
    </location>
</feature>
<evidence type="ECO:0000256" key="1">
    <source>
        <dbReference type="ARBA" id="ARBA00001968"/>
    </source>
</evidence>
<protein>
    <submittedName>
        <fullName evidence="10">Protein ALP1-like</fullName>
    </submittedName>
</protein>